<dbReference type="PROSITE" id="PS51375">
    <property type="entry name" value="PPR"/>
    <property type="match status" value="2"/>
</dbReference>
<dbReference type="NCBIfam" id="TIGR00756">
    <property type="entry name" value="PPR"/>
    <property type="match status" value="2"/>
</dbReference>
<evidence type="ECO:0000313" key="4">
    <source>
        <dbReference type="Proteomes" id="UP000652761"/>
    </source>
</evidence>
<dbReference type="EMBL" id="NMUH01004303">
    <property type="protein sequence ID" value="MQM09160.1"/>
    <property type="molecule type" value="Genomic_DNA"/>
</dbReference>
<dbReference type="InterPro" id="IPR011990">
    <property type="entry name" value="TPR-like_helical_dom_sf"/>
</dbReference>
<dbReference type="AlphaFoldDB" id="A0A843X1Q7"/>
<dbReference type="InterPro" id="IPR051222">
    <property type="entry name" value="PPR/CCM1_RNA-binding"/>
</dbReference>
<protein>
    <recommendedName>
        <fullName evidence="5">Pentatricopeptide repeat-containing protein</fullName>
    </recommendedName>
</protein>
<feature type="repeat" description="PPR" evidence="2">
    <location>
        <begin position="80"/>
        <end position="114"/>
    </location>
</feature>
<keyword evidence="4" id="KW-1185">Reference proteome</keyword>
<dbReference type="Gene3D" id="1.25.40.10">
    <property type="entry name" value="Tetratricopeptide repeat domain"/>
    <property type="match status" value="1"/>
</dbReference>
<sequence>MKEDEMTAIFLLLEMAKEDPRWGTLRRQLGLPWSLKLLGFAKIPIHITYTTLMDAYCKSGKMHRAHDLLQDVLGRGIKPSIVTFNVLMNGFCSAGMLDDGMKLLNWMVDRGIMPNTARHNSLMKQYSIENN</sequence>
<comment type="caution">
    <text evidence="3">The sequence shown here is derived from an EMBL/GenBank/DDBJ whole genome shotgun (WGS) entry which is preliminary data.</text>
</comment>
<evidence type="ECO:0008006" key="5">
    <source>
        <dbReference type="Google" id="ProtNLM"/>
    </source>
</evidence>
<dbReference type="PANTHER" id="PTHR47942">
    <property type="entry name" value="TETRATRICOPEPTIDE REPEAT (TPR)-LIKE SUPERFAMILY PROTEIN-RELATED"/>
    <property type="match status" value="1"/>
</dbReference>
<reference evidence="3" key="1">
    <citation type="submission" date="2017-07" db="EMBL/GenBank/DDBJ databases">
        <title>Taro Niue Genome Assembly and Annotation.</title>
        <authorList>
            <person name="Atibalentja N."/>
            <person name="Keating K."/>
            <person name="Fields C.J."/>
        </authorList>
    </citation>
    <scope>NUCLEOTIDE SEQUENCE</scope>
    <source>
        <strain evidence="3">Niue_2</strain>
        <tissue evidence="3">Leaf</tissue>
    </source>
</reference>
<dbReference type="PANTHER" id="PTHR47942:SF15">
    <property type="entry name" value="OS12G0557800 PROTEIN"/>
    <property type="match status" value="1"/>
</dbReference>
<dbReference type="InterPro" id="IPR002885">
    <property type="entry name" value="PPR_rpt"/>
</dbReference>
<gene>
    <name evidence="3" type="ORF">Taro_042029</name>
</gene>
<dbReference type="Proteomes" id="UP000652761">
    <property type="component" value="Unassembled WGS sequence"/>
</dbReference>
<dbReference type="OrthoDB" id="680059at2759"/>
<dbReference type="Pfam" id="PF13041">
    <property type="entry name" value="PPR_2"/>
    <property type="match status" value="1"/>
</dbReference>
<evidence type="ECO:0000256" key="1">
    <source>
        <dbReference type="ARBA" id="ARBA00022737"/>
    </source>
</evidence>
<evidence type="ECO:0000256" key="2">
    <source>
        <dbReference type="PROSITE-ProRule" id="PRU00708"/>
    </source>
</evidence>
<proteinExistence type="predicted"/>
<name>A0A843X1Q7_COLES</name>
<evidence type="ECO:0000313" key="3">
    <source>
        <dbReference type="EMBL" id="MQM09160.1"/>
    </source>
</evidence>
<organism evidence="3 4">
    <name type="scientific">Colocasia esculenta</name>
    <name type="common">Wild taro</name>
    <name type="synonym">Arum esculentum</name>
    <dbReference type="NCBI Taxonomy" id="4460"/>
    <lineage>
        <taxon>Eukaryota</taxon>
        <taxon>Viridiplantae</taxon>
        <taxon>Streptophyta</taxon>
        <taxon>Embryophyta</taxon>
        <taxon>Tracheophyta</taxon>
        <taxon>Spermatophyta</taxon>
        <taxon>Magnoliopsida</taxon>
        <taxon>Liliopsida</taxon>
        <taxon>Araceae</taxon>
        <taxon>Aroideae</taxon>
        <taxon>Colocasieae</taxon>
        <taxon>Colocasia</taxon>
    </lineage>
</organism>
<feature type="repeat" description="PPR" evidence="2">
    <location>
        <begin position="45"/>
        <end position="79"/>
    </location>
</feature>
<accession>A0A843X1Q7</accession>
<keyword evidence="1" id="KW-0677">Repeat</keyword>